<keyword evidence="8" id="KW-1185">Reference proteome</keyword>
<accession>A0A1Q2L3Q1</accession>
<name>A0A1Q2L3Q1_9BACL</name>
<feature type="domain" description="Metallo-beta-lactamase" evidence="6">
    <location>
        <begin position="13"/>
        <end position="194"/>
    </location>
</feature>
<keyword evidence="4" id="KW-0862">Zinc</keyword>
<dbReference type="KEGG" id="pmar:B0X71_07795"/>
<evidence type="ECO:0000313" key="7">
    <source>
        <dbReference type="EMBL" id="AQQ55043.1"/>
    </source>
</evidence>
<dbReference type="SUPFAM" id="SSF56281">
    <property type="entry name" value="Metallo-hydrolase/oxidoreductase"/>
    <property type="match status" value="1"/>
</dbReference>
<dbReference type="RefSeq" id="WP_077590939.1">
    <property type="nucleotide sequence ID" value="NZ_CP019640.1"/>
</dbReference>
<feature type="region of interest" description="Disordered" evidence="5">
    <location>
        <begin position="190"/>
        <end position="210"/>
    </location>
</feature>
<evidence type="ECO:0000313" key="8">
    <source>
        <dbReference type="Proteomes" id="UP000188184"/>
    </source>
</evidence>
<evidence type="ECO:0000256" key="3">
    <source>
        <dbReference type="ARBA" id="ARBA00022801"/>
    </source>
</evidence>
<gene>
    <name evidence="7" type="ORF">B0X71_07795</name>
</gene>
<evidence type="ECO:0000259" key="6">
    <source>
        <dbReference type="SMART" id="SM00849"/>
    </source>
</evidence>
<comment type="cofactor">
    <cofactor evidence="1">
        <name>Zn(2+)</name>
        <dbReference type="ChEBI" id="CHEBI:29105"/>
    </cofactor>
</comment>
<dbReference type="InterPro" id="IPR001279">
    <property type="entry name" value="Metallo-B-lactamas"/>
</dbReference>
<dbReference type="OrthoDB" id="9802248at2"/>
<dbReference type="AlphaFoldDB" id="A0A1Q2L3Q1"/>
<dbReference type="Pfam" id="PF00753">
    <property type="entry name" value="Lactamase_B"/>
    <property type="match status" value="1"/>
</dbReference>
<keyword evidence="2" id="KW-0479">Metal-binding</keyword>
<dbReference type="PANTHER" id="PTHR46233:SF3">
    <property type="entry name" value="HYDROXYACYLGLUTATHIONE HYDROLASE GLOC"/>
    <property type="match status" value="1"/>
</dbReference>
<dbReference type="PANTHER" id="PTHR46233">
    <property type="entry name" value="HYDROXYACYLGLUTATHIONE HYDROLASE GLOC"/>
    <property type="match status" value="1"/>
</dbReference>
<protein>
    <recommendedName>
        <fullName evidence="6">Metallo-beta-lactamase domain-containing protein</fullName>
    </recommendedName>
</protein>
<organism evidence="7 8">
    <name type="scientific">Planococcus lenghuensis</name>
    <dbReference type="NCBI Taxonomy" id="2213202"/>
    <lineage>
        <taxon>Bacteria</taxon>
        <taxon>Bacillati</taxon>
        <taxon>Bacillota</taxon>
        <taxon>Bacilli</taxon>
        <taxon>Bacillales</taxon>
        <taxon>Caryophanaceae</taxon>
        <taxon>Planococcus</taxon>
    </lineage>
</organism>
<sequence length="210" mass="22954">MLTIDILTLGPVQTNCYIVAHEDGNCLIIDPGAESEKIKARLEKKGWTPLAVLLTHAHFDHIGAVDEMREMYDVPVYVSELEKDWLGKPGLNGSGKYPIIADMRIKEADLLISGREQKLVIGPFQIQLFHTPGHSPGSITFGFRDAGFAVVGDTLFRGSIGRTDLVGGNHEELITSIRNSLLTLPEGTRIYPGHGPATTPAAEQRTNPFL</sequence>
<dbReference type="GO" id="GO:0016787">
    <property type="term" value="F:hydrolase activity"/>
    <property type="evidence" value="ECO:0007669"/>
    <property type="project" value="UniProtKB-KW"/>
</dbReference>
<dbReference type="CDD" id="cd06262">
    <property type="entry name" value="metallo-hydrolase-like_MBL-fold"/>
    <property type="match status" value="1"/>
</dbReference>
<dbReference type="GO" id="GO:0046872">
    <property type="term" value="F:metal ion binding"/>
    <property type="evidence" value="ECO:0007669"/>
    <property type="project" value="UniProtKB-KW"/>
</dbReference>
<dbReference type="InterPro" id="IPR051453">
    <property type="entry name" value="MBL_Glyoxalase_II"/>
</dbReference>
<reference evidence="7 8" key="1">
    <citation type="submission" date="2017-02" db="EMBL/GenBank/DDBJ databases">
        <title>The complete genomic sequence of a novel cold adapted crude oil-degrading bacterium Planococcus qaidamina Y42.</title>
        <authorList>
            <person name="Yang R."/>
        </authorList>
    </citation>
    <scope>NUCLEOTIDE SEQUENCE [LARGE SCALE GENOMIC DNA]</scope>
    <source>
        <strain evidence="7 8">Y42</strain>
    </source>
</reference>
<evidence type="ECO:0000256" key="2">
    <source>
        <dbReference type="ARBA" id="ARBA00022723"/>
    </source>
</evidence>
<evidence type="ECO:0000256" key="5">
    <source>
        <dbReference type="SAM" id="MobiDB-lite"/>
    </source>
</evidence>
<dbReference type="InterPro" id="IPR036866">
    <property type="entry name" value="RibonucZ/Hydroxyglut_hydro"/>
</dbReference>
<dbReference type="SMART" id="SM00849">
    <property type="entry name" value="Lactamase_B"/>
    <property type="match status" value="1"/>
</dbReference>
<evidence type="ECO:0000256" key="4">
    <source>
        <dbReference type="ARBA" id="ARBA00022833"/>
    </source>
</evidence>
<dbReference type="EMBL" id="CP019640">
    <property type="protein sequence ID" value="AQQ55043.1"/>
    <property type="molecule type" value="Genomic_DNA"/>
</dbReference>
<keyword evidence="3" id="KW-0378">Hydrolase</keyword>
<dbReference type="Gene3D" id="3.60.15.10">
    <property type="entry name" value="Ribonuclease Z/Hydroxyacylglutathione hydrolase-like"/>
    <property type="match status" value="1"/>
</dbReference>
<dbReference type="Proteomes" id="UP000188184">
    <property type="component" value="Chromosome"/>
</dbReference>
<proteinExistence type="predicted"/>
<evidence type="ECO:0000256" key="1">
    <source>
        <dbReference type="ARBA" id="ARBA00001947"/>
    </source>
</evidence>